<feature type="domain" description="NAD-dependent epimerase/dehydratase" evidence="2">
    <location>
        <begin position="5"/>
        <end position="277"/>
    </location>
</feature>
<organism evidence="3 4">
    <name type="scientific">Svornostia abyssi</name>
    <dbReference type="NCBI Taxonomy" id="2898438"/>
    <lineage>
        <taxon>Bacteria</taxon>
        <taxon>Bacillati</taxon>
        <taxon>Actinomycetota</taxon>
        <taxon>Thermoleophilia</taxon>
        <taxon>Solirubrobacterales</taxon>
        <taxon>Baekduiaceae</taxon>
        <taxon>Svornostia</taxon>
    </lineage>
</organism>
<reference evidence="4" key="1">
    <citation type="submission" date="2021-11" db="EMBL/GenBank/DDBJ databases">
        <title>Cultivation dependent microbiological survey of springs from the worlds oldest radium mine currently devoted to the extraction of radon-saturated water.</title>
        <authorList>
            <person name="Kapinusova G."/>
            <person name="Smrhova T."/>
            <person name="Strejcek M."/>
            <person name="Suman J."/>
            <person name="Jani K."/>
            <person name="Pajer P."/>
            <person name="Uhlik O."/>
        </authorList>
    </citation>
    <scope>NUCLEOTIDE SEQUENCE [LARGE SCALE GENOMIC DNA]</scope>
    <source>
        <strain evidence="4">J379</strain>
    </source>
</reference>
<dbReference type="Proteomes" id="UP001058860">
    <property type="component" value="Chromosome"/>
</dbReference>
<evidence type="ECO:0000313" key="3">
    <source>
        <dbReference type="EMBL" id="UUY02896.1"/>
    </source>
</evidence>
<gene>
    <name evidence="3" type="ORF">LRS13_19750</name>
</gene>
<dbReference type="Gene3D" id="3.40.50.720">
    <property type="entry name" value="NAD(P)-binding Rossmann-like Domain"/>
    <property type="match status" value="1"/>
</dbReference>
<evidence type="ECO:0000256" key="1">
    <source>
        <dbReference type="ARBA" id="ARBA00007637"/>
    </source>
</evidence>
<proteinExistence type="inferred from homology"/>
<sequence length="360" mass="39538">MPKAIVTGSGGLIGSESVKHFVELGYDVIGLENDMRSRFFGPEASTSPTTNRLVSELPSFTSLEIDIRDADAVTKVVRDNAADLEILIHTAAQPSHDWAASDAQMDFTVNANGTLNLLEAIRHEKPDATFIHMSTNKVYGDRPNFLPLYDTGTRLELPEDHEYYKGIDTGMSIDRCMHSIFGASKVAADIMVQEYGRYFDIPTVCFRGGCLTGPAHAGAKLHGFLSYLMKCTVTGDAYTIFGYDGKQVRDNIHSADVVKAMELFHANPKTAAVYNLGGGRDSNVSMLEAIELCQKITGRELDYTLSDQARAGDHRWYISDLSDFKADYPGFAITYGIEDVLREIYEANLEQWSSAASAAG</sequence>
<dbReference type="InterPro" id="IPR001509">
    <property type="entry name" value="Epimerase_deHydtase"/>
</dbReference>
<dbReference type="RefSeq" id="WP_353863418.1">
    <property type="nucleotide sequence ID" value="NZ_CP088295.1"/>
</dbReference>
<dbReference type="SUPFAM" id="SSF51735">
    <property type="entry name" value="NAD(P)-binding Rossmann-fold domains"/>
    <property type="match status" value="1"/>
</dbReference>
<evidence type="ECO:0000313" key="4">
    <source>
        <dbReference type="Proteomes" id="UP001058860"/>
    </source>
</evidence>
<comment type="similarity">
    <text evidence="1">Belongs to the NAD(P)-dependent epimerase/dehydratase family.</text>
</comment>
<dbReference type="InterPro" id="IPR036291">
    <property type="entry name" value="NAD(P)-bd_dom_sf"/>
</dbReference>
<dbReference type="Pfam" id="PF01370">
    <property type="entry name" value="Epimerase"/>
    <property type="match status" value="1"/>
</dbReference>
<name>A0ABY5PDY4_9ACTN</name>
<protein>
    <submittedName>
        <fullName evidence="3">NAD-dependent epimerase/dehydratase family protein</fullName>
    </submittedName>
</protein>
<dbReference type="EMBL" id="CP088295">
    <property type="protein sequence ID" value="UUY02896.1"/>
    <property type="molecule type" value="Genomic_DNA"/>
</dbReference>
<accession>A0ABY5PDY4</accession>
<dbReference type="PANTHER" id="PTHR43000">
    <property type="entry name" value="DTDP-D-GLUCOSE 4,6-DEHYDRATASE-RELATED"/>
    <property type="match status" value="1"/>
</dbReference>
<keyword evidence="4" id="KW-1185">Reference proteome</keyword>
<evidence type="ECO:0000259" key="2">
    <source>
        <dbReference type="Pfam" id="PF01370"/>
    </source>
</evidence>